<feature type="region of interest" description="Disordered" evidence="1">
    <location>
        <begin position="215"/>
        <end position="265"/>
    </location>
</feature>
<reference evidence="2 3" key="1">
    <citation type="journal article" date="2024" name="Insects">
        <title>An Improved Chromosome-Level Genome Assembly of the Firefly Pyrocoelia pectoralis.</title>
        <authorList>
            <person name="Fu X."/>
            <person name="Meyer-Rochow V.B."/>
            <person name="Ballantyne L."/>
            <person name="Zhu X."/>
        </authorList>
    </citation>
    <scope>NUCLEOTIDE SEQUENCE [LARGE SCALE GENOMIC DNA]</scope>
    <source>
        <strain evidence="2">XCY_ONT2</strain>
    </source>
</reference>
<evidence type="ECO:0000313" key="2">
    <source>
        <dbReference type="EMBL" id="KAK5639215.1"/>
    </source>
</evidence>
<feature type="compositionally biased region" description="Basic and acidic residues" evidence="1">
    <location>
        <begin position="250"/>
        <end position="264"/>
    </location>
</feature>
<dbReference type="Proteomes" id="UP001329430">
    <property type="component" value="Chromosome 9"/>
</dbReference>
<accession>A0AAN7Z7W8</accession>
<comment type="caution">
    <text evidence="2">The sequence shown here is derived from an EMBL/GenBank/DDBJ whole genome shotgun (WGS) entry which is preliminary data.</text>
</comment>
<feature type="compositionally biased region" description="Polar residues" evidence="1">
    <location>
        <begin position="289"/>
        <end position="305"/>
    </location>
</feature>
<protein>
    <submittedName>
        <fullName evidence="2">Uncharacterized protein</fullName>
    </submittedName>
</protein>
<proteinExistence type="predicted"/>
<feature type="compositionally biased region" description="Polar residues" evidence="1">
    <location>
        <begin position="215"/>
        <end position="228"/>
    </location>
</feature>
<dbReference type="AlphaFoldDB" id="A0AAN7Z7W8"/>
<keyword evidence="3" id="KW-1185">Reference proteome</keyword>
<dbReference type="EMBL" id="JAVRBK010000009">
    <property type="protein sequence ID" value="KAK5639215.1"/>
    <property type="molecule type" value="Genomic_DNA"/>
</dbReference>
<evidence type="ECO:0000313" key="3">
    <source>
        <dbReference type="Proteomes" id="UP001329430"/>
    </source>
</evidence>
<sequence>MKICLLYEVLCTRQGFFICESCRTSLSDCAKKIEYVCNSERSDDVIYKKGCCMCGGEYNIQVFKILKRGMGEKVLRRLKRQYMSNTILTNKICSNCNGMFLELVNIHTLLHDNIKNYENCKDNITKGLLTFSTNSKKIQVGGTSQKGNFESNSSNCNASAQTSSILVNDKQTQIDVNIMNKRAKCRANVTSEKKMIASNNKEHINNKVTSDINQQSSFVHASTQTSLKLPSRVSGRKKSKDMNSVNSKSEAQKEGAPRVHHSEDMNSQLCKKVAFKNPLLPTPPKTKQHAQTSALKYNGTVSVRY</sequence>
<gene>
    <name evidence="2" type="ORF">RI129_011707</name>
</gene>
<feature type="region of interest" description="Disordered" evidence="1">
    <location>
        <begin position="282"/>
        <end position="305"/>
    </location>
</feature>
<evidence type="ECO:0000256" key="1">
    <source>
        <dbReference type="SAM" id="MobiDB-lite"/>
    </source>
</evidence>
<organism evidence="2 3">
    <name type="scientific">Pyrocoelia pectoralis</name>
    <dbReference type="NCBI Taxonomy" id="417401"/>
    <lineage>
        <taxon>Eukaryota</taxon>
        <taxon>Metazoa</taxon>
        <taxon>Ecdysozoa</taxon>
        <taxon>Arthropoda</taxon>
        <taxon>Hexapoda</taxon>
        <taxon>Insecta</taxon>
        <taxon>Pterygota</taxon>
        <taxon>Neoptera</taxon>
        <taxon>Endopterygota</taxon>
        <taxon>Coleoptera</taxon>
        <taxon>Polyphaga</taxon>
        <taxon>Elateriformia</taxon>
        <taxon>Elateroidea</taxon>
        <taxon>Lampyridae</taxon>
        <taxon>Lampyrinae</taxon>
        <taxon>Pyrocoelia</taxon>
    </lineage>
</organism>
<name>A0AAN7Z7W8_9COLE</name>